<dbReference type="EMBL" id="VSRR010017213">
    <property type="protein sequence ID" value="MPC60129.1"/>
    <property type="molecule type" value="Genomic_DNA"/>
</dbReference>
<accession>A0A5B7GRA2</accession>
<reference evidence="1 2" key="1">
    <citation type="submission" date="2019-05" db="EMBL/GenBank/DDBJ databases">
        <title>Another draft genome of Portunus trituberculatus and its Hox gene families provides insights of decapod evolution.</title>
        <authorList>
            <person name="Jeong J.-H."/>
            <person name="Song I."/>
            <person name="Kim S."/>
            <person name="Choi T."/>
            <person name="Kim D."/>
            <person name="Ryu S."/>
            <person name="Kim W."/>
        </authorList>
    </citation>
    <scope>NUCLEOTIDE SEQUENCE [LARGE SCALE GENOMIC DNA]</scope>
    <source>
        <tissue evidence="1">Muscle</tissue>
    </source>
</reference>
<evidence type="ECO:0000313" key="1">
    <source>
        <dbReference type="EMBL" id="MPC60129.1"/>
    </source>
</evidence>
<gene>
    <name evidence="1" type="ORF">E2C01_054166</name>
</gene>
<comment type="caution">
    <text evidence="1">The sequence shown here is derived from an EMBL/GenBank/DDBJ whole genome shotgun (WGS) entry which is preliminary data.</text>
</comment>
<keyword evidence="2" id="KW-1185">Reference proteome</keyword>
<proteinExistence type="predicted"/>
<evidence type="ECO:0000313" key="2">
    <source>
        <dbReference type="Proteomes" id="UP000324222"/>
    </source>
</evidence>
<dbReference type="Proteomes" id="UP000324222">
    <property type="component" value="Unassembled WGS sequence"/>
</dbReference>
<sequence length="60" mass="6709">MGCSVVKANVSTWMYGSQGRQGGDCMWLVLECMICIRLDSAEAVARPRCSVARWQGRVER</sequence>
<dbReference type="AlphaFoldDB" id="A0A5B7GRA2"/>
<protein>
    <submittedName>
        <fullName evidence="1">Uncharacterized protein</fullName>
    </submittedName>
</protein>
<name>A0A5B7GRA2_PORTR</name>
<organism evidence="1 2">
    <name type="scientific">Portunus trituberculatus</name>
    <name type="common">Swimming crab</name>
    <name type="synonym">Neptunus trituberculatus</name>
    <dbReference type="NCBI Taxonomy" id="210409"/>
    <lineage>
        <taxon>Eukaryota</taxon>
        <taxon>Metazoa</taxon>
        <taxon>Ecdysozoa</taxon>
        <taxon>Arthropoda</taxon>
        <taxon>Crustacea</taxon>
        <taxon>Multicrustacea</taxon>
        <taxon>Malacostraca</taxon>
        <taxon>Eumalacostraca</taxon>
        <taxon>Eucarida</taxon>
        <taxon>Decapoda</taxon>
        <taxon>Pleocyemata</taxon>
        <taxon>Brachyura</taxon>
        <taxon>Eubrachyura</taxon>
        <taxon>Portunoidea</taxon>
        <taxon>Portunidae</taxon>
        <taxon>Portuninae</taxon>
        <taxon>Portunus</taxon>
    </lineage>
</organism>